<dbReference type="SUPFAM" id="SSF57850">
    <property type="entry name" value="RING/U-box"/>
    <property type="match status" value="1"/>
</dbReference>
<evidence type="ECO:0000313" key="15">
    <source>
        <dbReference type="EMBL" id="MED6171844.1"/>
    </source>
</evidence>
<name>A0ABU6VEA0_9FABA</name>
<accession>A0ABU6VEA0</accession>
<evidence type="ECO:0000256" key="7">
    <source>
        <dbReference type="ARBA" id="ARBA00022771"/>
    </source>
</evidence>
<evidence type="ECO:0000256" key="10">
    <source>
        <dbReference type="ARBA" id="ARBA00022989"/>
    </source>
</evidence>
<dbReference type="InterPro" id="IPR001841">
    <property type="entry name" value="Znf_RING"/>
</dbReference>
<evidence type="ECO:0000256" key="13">
    <source>
        <dbReference type="SAM" id="Phobius"/>
    </source>
</evidence>
<evidence type="ECO:0000256" key="4">
    <source>
        <dbReference type="ARBA" id="ARBA00022679"/>
    </source>
</evidence>
<dbReference type="Proteomes" id="UP001341840">
    <property type="component" value="Unassembled WGS sequence"/>
</dbReference>
<sequence>MQNSNASPSSPAAVDTAPFLLRSRRFLRRTPPPLRTAARLFRQASGRRMMLREPSVRVREAAAAELEGRQSDWAYSKPVVVVDVLWNLAVALVGAAVLCISTKEDPCVPLRVWIVGYFLQGLIHSLCVVVEYRKRRRVRRSQDGSGSSNGGGGGDREWSFSSESDDLDYDNVERLLHTEENSITKHVESANTMLSFIWWVIGFYWVTAGGQNLTRESPQLYWICITFLAFDVVIVLICVAVACLIGIAVCCCLPCILAILYVVADQEGATKEEIEQLPKYKFRVIKESKKEDDIPESSKGIMMQCDSDATAEHAIALEDAECCICLSAYDDGAELRELPCNHHFHCTCIDKWLLLNATCPLCKFNILRSSNHHQEV</sequence>
<feature type="transmembrane region" description="Helical" evidence="13">
    <location>
        <begin position="190"/>
        <end position="208"/>
    </location>
</feature>
<dbReference type="Gene3D" id="3.30.40.10">
    <property type="entry name" value="Zinc/RING finger domain, C3HC4 (zinc finger)"/>
    <property type="match status" value="1"/>
</dbReference>
<evidence type="ECO:0000256" key="12">
    <source>
        <dbReference type="PROSITE-ProRule" id="PRU00175"/>
    </source>
</evidence>
<dbReference type="PROSITE" id="PS50089">
    <property type="entry name" value="ZF_RING_2"/>
    <property type="match status" value="1"/>
</dbReference>
<dbReference type="PANTHER" id="PTHR45977">
    <property type="entry name" value="TARGET OF ERK KINASE MPK-1"/>
    <property type="match status" value="1"/>
</dbReference>
<evidence type="ECO:0000313" key="16">
    <source>
        <dbReference type="Proteomes" id="UP001341840"/>
    </source>
</evidence>
<keyword evidence="11 13" id="KW-0472">Membrane</keyword>
<evidence type="ECO:0000256" key="11">
    <source>
        <dbReference type="ARBA" id="ARBA00023136"/>
    </source>
</evidence>
<keyword evidence="10 13" id="KW-1133">Transmembrane helix</keyword>
<evidence type="ECO:0000256" key="3">
    <source>
        <dbReference type="ARBA" id="ARBA00012483"/>
    </source>
</evidence>
<keyword evidence="6" id="KW-0479">Metal-binding</keyword>
<feature type="transmembrane region" description="Helical" evidence="13">
    <location>
        <begin position="244"/>
        <end position="264"/>
    </location>
</feature>
<keyword evidence="9" id="KW-0862">Zinc</keyword>
<protein>
    <recommendedName>
        <fullName evidence="3">RING-type E3 ubiquitin transferase</fullName>
        <ecNumber evidence="3">2.3.2.27</ecNumber>
    </recommendedName>
</protein>
<keyword evidence="4" id="KW-0808">Transferase</keyword>
<evidence type="ECO:0000256" key="8">
    <source>
        <dbReference type="ARBA" id="ARBA00022786"/>
    </source>
</evidence>
<reference evidence="15 16" key="1">
    <citation type="journal article" date="2023" name="Plants (Basel)">
        <title>Bridging the Gap: Combining Genomics and Transcriptomics Approaches to Understand Stylosanthes scabra, an Orphan Legume from the Brazilian Caatinga.</title>
        <authorList>
            <person name="Ferreira-Neto J.R.C."/>
            <person name="da Silva M.D."/>
            <person name="Binneck E."/>
            <person name="de Melo N.F."/>
            <person name="da Silva R.H."/>
            <person name="de Melo A.L.T.M."/>
            <person name="Pandolfi V."/>
            <person name="Bustamante F.O."/>
            <person name="Brasileiro-Vidal A.C."/>
            <person name="Benko-Iseppon A.M."/>
        </authorList>
    </citation>
    <scope>NUCLEOTIDE SEQUENCE [LARGE SCALE GENOMIC DNA]</scope>
    <source>
        <tissue evidence="15">Leaves</tissue>
    </source>
</reference>
<dbReference type="InterPro" id="IPR013083">
    <property type="entry name" value="Znf_RING/FYVE/PHD"/>
</dbReference>
<keyword evidence="7 12" id="KW-0863">Zinc-finger</keyword>
<keyword evidence="5 13" id="KW-0812">Transmembrane</keyword>
<organism evidence="15 16">
    <name type="scientific">Stylosanthes scabra</name>
    <dbReference type="NCBI Taxonomy" id="79078"/>
    <lineage>
        <taxon>Eukaryota</taxon>
        <taxon>Viridiplantae</taxon>
        <taxon>Streptophyta</taxon>
        <taxon>Embryophyta</taxon>
        <taxon>Tracheophyta</taxon>
        <taxon>Spermatophyta</taxon>
        <taxon>Magnoliopsida</taxon>
        <taxon>eudicotyledons</taxon>
        <taxon>Gunneridae</taxon>
        <taxon>Pentapetalae</taxon>
        <taxon>rosids</taxon>
        <taxon>fabids</taxon>
        <taxon>Fabales</taxon>
        <taxon>Fabaceae</taxon>
        <taxon>Papilionoideae</taxon>
        <taxon>50 kb inversion clade</taxon>
        <taxon>dalbergioids sensu lato</taxon>
        <taxon>Dalbergieae</taxon>
        <taxon>Pterocarpus clade</taxon>
        <taxon>Stylosanthes</taxon>
    </lineage>
</organism>
<evidence type="ECO:0000256" key="9">
    <source>
        <dbReference type="ARBA" id="ARBA00022833"/>
    </source>
</evidence>
<dbReference type="PANTHER" id="PTHR45977:SF42">
    <property type="entry name" value="RING_U-BOX SUPERFAMILY PROTEIN"/>
    <property type="match status" value="1"/>
</dbReference>
<feature type="transmembrane region" description="Helical" evidence="13">
    <location>
        <begin position="110"/>
        <end position="130"/>
    </location>
</feature>
<evidence type="ECO:0000259" key="14">
    <source>
        <dbReference type="PROSITE" id="PS50089"/>
    </source>
</evidence>
<evidence type="ECO:0000256" key="5">
    <source>
        <dbReference type="ARBA" id="ARBA00022692"/>
    </source>
</evidence>
<proteinExistence type="predicted"/>
<comment type="caution">
    <text evidence="15">The sequence shown here is derived from an EMBL/GenBank/DDBJ whole genome shotgun (WGS) entry which is preliminary data.</text>
</comment>
<evidence type="ECO:0000256" key="2">
    <source>
        <dbReference type="ARBA" id="ARBA00004141"/>
    </source>
</evidence>
<comment type="catalytic activity">
    <reaction evidence="1">
        <text>S-ubiquitinyl-[E2 ubiquitin-conjugating enzyme]-L-cysteine + [acceptor protein]-L-lysine = [E2 ubiquitin-conjugating enzyme]-L-cysteine + N(6)-ubiquitinyl-[acceptor protein]-L-lysine.</text>
        <dbReference type="EC" id="2.3.2.27"/>
    </reaction>
</comment>
<evidence type="ECO:0000256" key="6">
    <source>
        <dbReference type="ARBA" id="ARBA00022723"/>
    </source>
</evidence>
<dbReference type="Pfam" id="PF13639">
    <property type="entry name" value="zf-RING_2"/>
    <property type="match status" value="1"/>
</dbReference>
<feature type="transmembrane region" description="Helical" evidence="13">
    <location>
        <begin position="220"/>
        <end position="239"/>
    </location>
</feature>
<keyword evidence="16" id="KW-1185">Reference proteome</keyword>
<dbReference type="EMBL" id="JASCZI010151301">
    <property type="protein sequence ID" value="MED6171844.1"/>
    <property type="molecule type" value="Genomic_DNA"/>
</dbReference>
<evidence type="ECO:0000256" key="1">
    <source>
        <dbReference type="ARBA" id="ARBA00000900"/>
    </source>
</evidence>
<feature type="transmembrane region" description="Helical" evidence="13">
    <location>
        <begin position="79"/>
        <end position="98"/>
    </location>
</feature>
<comment type="subcellular location">
    <subcellularLocation>
        <location evidence="2">Membrane</location>
        <topology evidence="2">Multi-pass membrane protein</topology>
    </subcellularLocation>
</comment>
<gene>
    <name evidence="15" type="ORF">PIB30_044565</name>
</gene>
<keyword evidence="8" id="KW-0833">Ubl conjugation pathway</keyword>
<feature type="domain" description="RING-type" evidence="14">
    <location>
        <begin position="322"/>
        <end position="363"/>
    </location>
</feature>
<dbReference type="EC" id="2.3.2.27" evidence="3"/>
<dbReference type="SMART" id="SM00184">
    <property type="entry name" value="RING"/>
    <property type="match status" value="1"/>
</dbReference>